<evidence type="ECO:0000313" key="3">
    <source>
        <dbReference type="EMBL" id="QTN36406.1"/>
    </source>
</evidence>
<dbReference type="Gene3D" id="1.10.10.2520">
    <property type="entry name" value="Cell wall hydrolase SleB, domain 1"/>
    <property type="match status" value="1"/>
</dbReference>
<reference evidence="3" key="1">
    <citation type="submission" date="2020-07" db="EMBL/GenBank/DDBJ databases">
        <title>Genome sequences of bacteria associated with the marine, planktonic diatom Thalassiosira profunda strain ECT2AJA-044.</title>
        <authorList>
            <person name="Gargas C.B."/>
            <person name="Roberts W.R."/>
            <person name="Alverson A.J."/>
        </authorList>
    </citation>
    <scope>NUCLEOTIDE SEQUENCE</scope>
    <source>
        <strain evidence="3">ECT2AJA-044</strain>
    </source>
</reference>
<organism evidence="3 4">
    <name type="scientific">Cognatishimia activa</name>
    <dbReference type="NCBI Taxonomy" id="1715691"/>
    <lineage>
        <taxon>Bacteria</taxon>
        <taxon>Pseudomonadati</taxon>
        <taxon>Pseudomonadota</taxon>
        <taxon>Alphaproteobacteria</taxon>
        <taxon>Rhodobacterales</taxon>
        <taxon>Paracoccaceae</taxon>
        <taxon>Cognatishimia</taxon>
    </lineage>
</organism>
<keyword evidence="1" id="KW-0732">Signal</keyword>
<gene>
    <name evidence="3" type="ORF">HZ995_02495</name>
</gene>
<dbReference type="Pfam" id="PF07486">
    <property type="entry name" value="Hydrolase_2"/>
    <property type="match status" value="1"/>
</dbReference>
<dbReference type="AlphaFoldDB" id="A0A975EQE8"/>
<dbReference type="RefSeq" id="WP_209357105.1">
    <property type="nucleotide sequence ID" value="NZ_CP060010.1"/>
</dbReference>
<keyword evidence="3" id="KW-0378">Hydrolase</keyword>
<proteinExistence type="predicted"/>
<feature type="chain" id="PRO_5036732106" evidence="1">
    <location>
        <begin position="21"/>
        <end position="211"/>
    </location>
</feature>
<feature type="domain" description="Cell wall hydrolase SleB" evidence="2">
    <location>
        <begin position="93"/>
        <end position="202"/>
    </location>
</feature>
<dbReference type="KEGG" id="cact:HZ995_02495"/>
<dbReference type="InterPro" id="IPR011105">
    <property type="entry name" value="Cell_wall_hydrolase_SleB"/>
</dbReference>
<dbReference type="EMBL" id="CP060010">
    <property type="protein sequence ID" value="QTN36406.1"/>
    <property type="molecule type" value="Genomic_DNA"/>
</dbReference>
<protein>
    <submittedName>
        <fullName evidence="3">Cell wall hydrolase</fullName>
    </submittedName>
</protein>
<feature type="signal peptide" evidence="1">
    <location>
        <begin position="1"/>
        <end position="20"/>
    </location>
</feature>
<evidence type="ECO:0000256" key="1">
    <source>
        <dbReference type="SAM" id="SignalP"/>
    </source>
</evidence>
<dbReference type="Proteomes" id="UP000665026">
    <property type="component" value="Chromosome"/>
</dbReference>
<dbReference type="GO" id="GO:0016787">
    <property type="term" value="F:hydrolase activity"/>
    <property type="evidence" value="ECO:0007669"/>
    <property type="project" value="UniProtKB-KW"/>
</dbReference>
<name>A0A975EQE8_9RHOB</name>
<dbReference type="InterPro" id="IPR042047">
    <property type="entry name" value="SleB_dom1"/>
</dbReference>
<sequence length="211" mass="23764">MRIFRNAIMALALLATPVAADTPASPLEQALAVEQSRMALLNGDRLKGFLLFRNKRGAQPVERTIEWIDAQPFLEGDKQWACLAEALYFEARGESTAGQFAVAEVILNRAESRRFPNTVCKVINQGTGRKHRCQFSYTCDGLAETITDQRAYERMGKIAHIMLNGGPRDLTDGATFYHAKYVNPAWARQFTRTATVGQHHFYRRATRLSQN</sequence>
<evidence type="ECO:0000259" key="2">
    <source>
        <dbReference type="Pfam" id="PF07486"/>
    </source>
</evidence>
<evidence type="ECO:0000313" key="4">
    <source>
        <dbReference type="Proteomes" id="UP000665026"/>
    </source>
</evidence>
<accession>A0A975EQE8</accession>